<name>A0A947D8B4_9HYPH</name>
<gene>
    <name evidence="2" type="ORF">KL771_26110</name>
</gene>
<keyword evidence="3" id="KW-1185">Reference proteome</keyword>
<evidence type="ECO:0000313" key="3">
    <source>
        <dbReference type="Proteomes" id="UP000766595"/>
    </source>
</evidence>
<evidence type="ECO:0000313" key="2">
    <source>
        <dbReference type="EMBL" id="MBT9292963.1"/>
    </source>
</evidence>
<reference evidence="2 3" key="1">
    <citation type="submission" date="2021-06" db="EMBL/GenBank/DDBJ databases">
        <authorList>
            <person name="Grouzdev D.S."/>
            <person name="Koziaeva V."/>
        </authorList>
    </citation>
    <scope>NUCLEOTIDE SEQUENCE [LARGE SCALE GENOMIC DNA]</scope>
    <source>
        <strain evidence="2 3">22</strain>
    </source>
</reference>
<evidence type="ECO:0000256" key="1">
    <source>
        <dbReference type="SAM" id="MobiDB-lite"/>
    </source>
</evidence>
<dbReference type="InterPro" id="IPR036388">
    <property type="entry name" value="WH-like_DNA-bd_sf"/>
</dbReference>
<proteinExistence type="predicted"/>
<protein>
    <submittedName>
        <fullName evidence="2">Uncharacterized protein</fullName>
    </submittedName>
</protein>
<feature type="region of interest" description="Disordered" evidence="1">
    <location>
        <begin position="81"/>
        <end position="109"/>
    </location>
</feature>
<dbReference type="AlphaFoldDB" id="A0A947D8B4"/>
<dbReference type="SUPFAM" id="SSF46785">
    <property type="entry name" value="Winged helix' DNA-binding domain"/>
    <property type="match status" value="1"/>
</dbReference>
<comment type="caution">
    <text evidence="2">The sequence shown here is derived from an EMBL/GenBank/DDBJ whole genome shotgun (WGS) entry which is preliminary data.</text>
</comment>
<sequence length="109" mass="12282">MLIELRCRYTVRGDGKTNNNGELRLAYEEAASLLGLGKATLARAFRELEAAGFIAKTKPGHWYGRMATEWRVTDQNYKGALPTRDWQKARPKSERGTRAEHINPEHGPG</sequence>
<organism evidence="2 3">
    <name type="scientific">Prosthecodimorpha staleyi</name>
    <dbReference type="NCBI Taxonomy" id="2840188"/>
    <lineage>
        <taxon>Bacteria</taxon>
        <taxon>Pseudomonadati</taxon>
        <taxon>Pseudomonadota</taxon>
        <taxon>Alphaproteobacteria</taxon>
        <taxon>Hyphomicrobiales</taxon>
        <taxon>Ancalomicrobiaceae</taxon>
        <taxon>Prosthecodimorpha</taxon>
    </lineage>
</organism>
<accession>A0A947D8B4</accession>
<dbReference type="RefSeq" id="WP_261971463.1">
    <property type="nucleotide sequence ID" value="NZ_JAHHZF010000017.1"/>
</dbReference>
<dbReference type="Gene3D" id="1.10.10.10">
    <property type="entry name" value="Winged helix-like DNA-binding domain superfamily/Winged helix DNA-binding domain"/>
    <property type="match status" value="1"/>
</dbReference>
<feature type="compositionally biased region" description="Basic and acidic residues" evidence="1">
    <location>
        <begin position="85"/>
        <end position="109"/>
    </location>
</feature>
<dbReference type="InterPro" id="IPR036390">
    <property type="entry name" value="WH_DNA-bd_sf"/>
</dbReference>
<dbReference type="Proteomes" id="UP000766595">
    <property type="component" value="Unassembled WGS sequence"/>
</dbReference>
<dbReference type="EMBL" id="JAHHZF010000017">
    <property type="protein sequence ID" value="MBT9292963.1"/>
    <property type="molecule type" value="Genomic_DNA"/>
</dbReference>